<dbReference type="Gene3D" id="2.60.40.2020">
    <property type="match status" value="1"/>
</dbReference>
<dbReference type="PANTHER" id="PTHR36530">
    <property type="entry name" value="INHIBITOR OF CYSTEINE PEPTIDASE"/>
    <property type="match status" value="1"/>
</dbReference>
<dbReference type="InterPro" id="IPR052781">
    <property type="entry name" value="Cys_protease_inhibitor_I42"/>
</dbReference>
<evidence type="ECO:0000313" key="6">
    <source>
        <dbReference type="Proteomes" id="UP001064971"/>
    </source>
</evidence>
<reference evidence="5" key="1">
    <citation type="submission" date="2022-07" db="EMBL/GenBank/DDBJ databases">
        <title>Complete Genome Sequence of the Radioresistant Bacterium Deinococcus aetherius ST0316, Isolated from the Air Dust collected in Lower Stratosphere above Japan.</title>
        <authorList>
            <person name="Satoh K."/>
            <person name="Hagiwara K."/>
            <person name="Katsumata K."/>
            <person name="Kubo A."/>
            <person name="Yokobori S."/>
            <person name="Yamagishi A."/>
            <person name="Oono Y."/>
            <person name="Narumi I."/>
        </authorList>
    </citation>
    <scope>NUCLEOTIDE SEQUENCE</scope>
    <source>
        <strain evidence="5">ST0316</strain>
        <plasmid evidence="5">pDAETH-2</plasmid>
    </source>
</reference>
<dbReference type="RefSeq" id="WP_264778085.1">
    <property type="nucleotide sequence ID" value="NZ_AP026562.1"/>
</dbReference>
<sequence>MRLTQADDGRHVTATVGETLTLTLPETPGTGYRWSPEMPGGGVLHTDEGLFTPGGGGIGGGGTRTFEVRAVGAGEATLRLALRRAWEGEAPPERTFTVTVTVR</sequence>
<evidence type="ECO:0000256" key="1">
    <source>
        <dbReference type="ARBA" id="ARBA00022690"/>
    </source>
</evidence>
<evidence type="ECO:0000313" key="5">
    <source>
        <dbReference type="EMBL" id="BDP44217.1"/>
    </source>
</evidence>
<name>A0ABM8AK64_9DEIO</name>
<dbReference type="PANTHER" id="PTHR36530:SF1">
    <property type="entry name" value="AMOEBIASIN-1"/>
    <property type="match status" value="1"/>
</dbReference>
<keyword evidence="2" id="KW-0789">Thiol protease inhibitor</keyword>
<protein>
    <submittedName>
        <fullName evidence="5">Peptidase inhibitor I42</fullName>
    </submittedName>
</protein>
<keyword evidence="5" id="KW-0614">Plasmid</keyword>
<organism evidence="5 6">
    <name type="scientific">Deinococcus aetherius</name>
    <dbReference type="NCBI Taxonomy" id="200252"/>
    <lineage>
        <taxon>Bacteria</taxon>
        <taxon>Thermotogati</taxon>
        <taxon>Deinococcota</taxon>
        <taxon>Deinococci</taxon>
        <taxon>Deinococcales</taxon>
        <taxon>Deinococcaceae</taxon>
        <taxon>Deinococcus</taxon>
    </lineage>
</organism>
<accession>A0ABM8AK64</accession>
<evidence type="ECO:0000256" key="3">
    <source>
        <dbReference type="SAM" id="MobiDB-lite"/>
    </source>
</evidence>
<feature type="region of interest" description="Disordered" evidence="3">
    <location>
        <begin position="23"/>
        <end position="58"/>
    </location>
</feature>
<dbReference type="SUPFAM" id="SSF141066">
    <property type="entry name" value="ICP-like"/>
    <property type="match status" value="1"/>
</dbReference>
<evidence type="ECO:0000256" key="2">
    <source>
        <dbReference type="ARBA" id="ARBA00022704"/>
    </source>
</evidence>
<proteinExistence type="predicted"/>
<dbReference type="Proteomes" id="UP001064971">
    <property type="component" value="Plasmid pDAETH-2"/>
</dbReference>
<geneLocation type="plasmid" evidence="5 6">
    <name>pDAETH-2</name>
</geneLocation>
<keyword evidence="1" id="KW-0646">Protease inhibitor</keyword>
<gene>
    <name evidence="5" type="ORF">DAETH_41860</name>
</gene>
<dbReference type="EMBL" id="AP026562">
    <property type="protein sequence ID" value="BDP44217.1"/>
    <property type="molecule type" value="Genomic_DNA"/>
</dbReference>
<dbReference type="InterPro" id="IPR018990">
    <property type="entry name" value="Prot_inh_I42_chagasin"/>
</dbReference>
<dbReference type="InterPro" id="IPR036331">
    <property type="entry name" value="Chagasin-like_sf"/>
</dbReference>
<evidence type="ECO:0000259" key="4">
    <source>
        <dbReference type="Pfam" id="PF09394"/>
    </source>
</evidence>
<feature type="domain" description="Proteinase inhibitor I42 chagasin" evidence="4">
    <location>
        <begin position="14"/>
        <end position="100"/>
    </location>
</feature>
<dbReference type="Pfam" id="PF09394">
    <property type="entry name" value="Inhibitor_I42"/>
    <property type="match status" value="1"/>
</dbReference>
<keyword evidence="6" id="KW-1185">Reference proteome</keyword>